<dbReference type="SUPFAM" id="SSF56601">
    <property type="entry name" value="beta-lactamase/transpeptidase-like"/>
    <property type="match status" value="1"/>
</dbReference>
<dbReference type="EMBL" id="AGZR01000002">
    <property type="protein sequence ID" value="EPD33919.1"/>
    <property type="molecule type" value="Genomic_DNA"/>
</dbReference>
<dbReference type="Gene3D" id="3.30.1390.30">
    <property type="entry name" value="Penicillin-binding protein 2a, domain 3"/>
    <property type="match status" value="1"/>
</dbReference>
<dbReference type="PROSITE" id="PS51257">
    <property type="entry name" value="PROKAR_LIPOPROTEIN"/>
    <property type="match status" value="1"/>
</dbReference>
<comment type="catalytic activity">
    <reaction evidence="1">
        <text>a beta-lactam + H2O = a substituted beta-amino acid</text>
        <dbReference type="Rhea" id="RHEA:20401"/>
        <dbReference type="ChEBI" id="CHEBI:15377"/>
        <dbReference type="ChEBI" id="CHEBI:35627"/>
        <dbReference type="ChEBI" id="CHEBI:140347"/>
        <dbReference type="EC" id="3.5.2.6"/>
    </reaction>
</comment>
<dbReference type="Pfam" id="PF03717">
    <property type="entry name" value="PBP_dimer"/>
    <property type="match status" value="1"/>
</dbReference>
<evidence type="ECO:0000256" key="3">
    <source>
        <dbReference type="ARBA" id="ARBA00007171"/>
    </source>
</evidence>
<evidence type="ECO:0000256" key="7">
    <source>
        <dbReference type="ARBA" id="ARBA00022801"/>
    </source>
</evidence>
<proteinExistence type="inferred from homology"/>
<organism evidence="13 14">
    <name type="scientific">Propionimicrobium lymphophilum ACS-093-V-SCH5</name>
    <dbReference type="NCBI Taxonomy" id="883161"/>
    <lineage>
        <taxon>Bacteria</taxon>
        <taxon>Bacillati</taxon>
        <taxon>Actinomycetota</taxon>
        <taxon>Actinomycetes</taxon>
        <taxon>Propionibacteriales</taxon>
        <taxon>Propionibacteriaceae</taxon>
        <taxon>Propionimicrobium</taxon>
    </lineage>
</organism>
<sequence length="650" mass="68162">MAQKIFSRLAAAALACLFIAGCSKPGYTPPDGAEEIGEALANVLASGQFNGLQVAGDTQAAEADFDEVIAGMQGLRPEVKVGEIKYEGTMENPAAQVSLNQNYTFSRNVEPQDESASPEPTPSISRWAFTSKANLVYEGGWKVSWAPSIVHPQLDEYTRLVYERTSPKRGIITDRNGAAIVSEQPVYKVGVDKTKLNGADGDESARRLAELVKVDVDAYVSRFQASGPQAFVEALTVRSEKLPEGIEEIPGAIALGANMPLAPSENFAGNIFGTVGEATAEEIKNSDGLLSAGDQVGKQGLQKSADARLRGDTGHKISLKFRKSVSKQTQEELAKPATPSAEPIVEADLFSLSPKGGEAVQTTLNMSIQTKLEAALAKSPGKIAVAVLDKDGGILAAGTSPDVGSQPLATVGQFPPGSTMKVASSLALLRRGEKPTSKVDCSEKAEAGGREFTNYPGYPKVFIGKISLANALAQSCNTAFVNAKITSKELSSAAASLGMGVDYDAGFDSFYGSVPATEDPVVAAANSFGQGHVLVSPMALAAMSGSVNSGKSLVAHLRTDVVPTLDASPITEDEAAQLKEMMEGVLKGTGSSYAKWLSGAKTGTAEFEEGSETKTHIWVTGFSGDMSVAIIDYDAKDGKNFEPILTAIFK</sequence>
<evidence type="ECO:0000259" key="12">
    <source>
        <dbReference type="Pfam" id="PF03717"/>
    </source>
</evidence>
<reference evidence="13 14" key="1">
    <citation type="submission" date="2013-04" db="EMBL/GenBank/DDBJ databases">
        <title>The Genome Sequence of Propionimicrobium lymphophilum ACS-093-V-SCH5.</title>
        <authorList>
            <consortium name="The Broad Institute Genomics Platform"/>
            <person name="Earl A."/>
            <person name="Ward D."/>
            <person name="Feldgarden M."/>
            <person name="Gevers D."/>
            <person name="Saerens B."/>
            <person name="Vaneechoutte M."/>
            <person name="Walker B."/>
            <person name="Young S."/>
            <person name="Zeng Q."/>
            <person name="Gargeya S."/>
            <person name="Fitzgerald M."/>
            <person name="Haas B."/>
            <person name="Abouelleil A."/>
            <person name="Allen A.W."/>
            <person name="Alvarado L."/>
            <person name="Arachchi H.M."/>
            <person name="Berlin A.M."/>
            <person name="Chapman S.B."/>
            <person name="Gainer-Dewar J."/>
            <person name="Goldberg J."/>
            <person name="Griggs A."/>
            <person name="Gujja S."/>
            <person name="Hansen M."/>
            <person name="Howarth C."/>
            <person name="Imamovic A."/>
            <person name="Ireland A."/>
            <person name="Larimer J."/>
            <person name="McCowan C."/>
            <person name="Murphy C."/>
            <person name="Pearson M."/>
            <person name="Poon T.W."/>
            <person name="Priest M."/>
            <person name="Roberts A."/>
            <person name="Saif S."/>
            <person name="Shea T."/>
            <person name="Sisk P."/>
            <person name="Sykes S."/>
            <person name="Wortman J."/>
            <person name="Nusbaum C."/>
            <person name="Birren B."/>
        </authorList>
    </citation>
    <scope>NUCLEOTIDE SEQUENCE [LARGE SCALE GENOMIC DNA]</scope>
    <source>
        <strain evidence="13 14">ACS-093-V-SCH5</strain>
    </source>
</reference>
<dbReference type="Gene3D" id="3.40.710.10">
    <property type="entry name" value="DD-peptidase/beta-lactamase superfamily"/>
    <property type="match status" value="1"/>
</dbReference>
<evidence type="ECO:0000313" key="14">
    <source>
        <dbReference type="Proteomes" id="UP000014417"/>
    </source>
</evidence>
<dbReference type="AlphaFoldDB" id="S2X1L8"/>
<feature type="domain" description="Penicillin-binding protein transpeptidase" evidence="11">
    <location>
        <begin position="384"/>
        <end position="624"/>
    </location>
</feature>
<dbReference type="GO" id="GO:0008800">
    <property type="term" value="F:beta-lactamase activity"/>
    <property type="evidence" value="ECO:0007669"/>
    <property type="project" value="UniProtKB-EC"/>
</dbReference>
<dbReference type="STRING" id="883161.HMPREF9306_00144"/>
<protein>
    <recommendedName>
        <fullName evidence="5">beta-lactamase</fullName>
        <ecNumber evidence="5">3.5.2.6</ecNumber>
    </recommendedName>
</protein>
<dbReference type="PANTHER" id="PTHR30627:SF6">
    <property type="entry name" value="BETA-LACTAMASE YBXI-RELATED"/>
    <property type="match status" value="1"/>
</dbReference>
<gene>
    <name evidence="13" type="ORF">HMPREF9306_00144</name>
</gene>
<evidence type="ECO:0000256" key="1">
    <source>
        <dbReference type="ARBA" id="ARBA00001526"/>
    </source>
</evidence>
<evidence type="ECO:0000259" key="11">
    <source>
        <dbReference type="Pfam" id="PF00905"/>
    </source>
</evidence>
<comment type="similarity">
    <text evidence="4">Belongs to the class-D beta-lactamase family.</text>
</comment>
<keyword evidence="6 10" id="KW-0732">Signal</keyword>
<keyword evidence="9" id="KW-0046">Antibiotic resistance</keyword>
<evidence type="ECO:0000256" key="4">
    <source>
        <dbReference type="ARBA" id="ARBA00007898"/>
    </source>
</evidence>
<dbReference type="GO" id="GO:0008658">
    <property type="term" value="F:penicillin binding"/>
    <property type="evidence" value="ECO:0007669"/>
    <property type="project" value="InterPro"/>
</dbReference>
<keyword evidence="8" id="KW-0472">Membrane</keyword>
<dbReference type="InterPro" id="IPR050515">
    <property type="entry name" value="Beta-lactam/transpept"/>
</dbReference>
<evidence type="ECO:0000256" key="6">
    <source>
        <dbReference type="ARBA" id="ARBA00022729"/>
    </source>
</evidence>
<dbReference type="Pfam" id="PF00905">
    <property type="entry name" value="Transpeptidase"/>
    <property type="match status" value="1"/>
</dbReference>
<dbReference type="SUPFAM" id="SSF56519">
    <property type="entry name" value="Penicillin binding protein dimerisation domain"/>
    <property type="match status" value="1"/>
</dbReference>
<keyword evidence="7" id="KW-0378">Hydrolase</keyword>
<dbReference type="HOGENOM" id="CLU_025328_0_0_11"/>
<dbReference type="OrthoDB" id="5241017at2"/>
<dbReference type="Proteomes" id="UP000014417">
    <property type="component" value="Unassembled WGS sequence"/>
</dbReference>
<dbReference type="GO" id="GO:0071555">
    <property type="term" value="P:cell wall organization"/>
    <property type="evidence" value="ECO:0007669"/>
    <property type="project" value="TreeGrafter"/>
</dbReference>
<keyword evidence="14" id="KW-1185">Reference proteome</keyword>
<dbReference type="GO" id="GO:0046677">
    <property type="term" value="P:response to antibiotic"/>
    <property type="evidence" value="ECO:0007669"/>
    <property type="project" value="UniProtKB-KW"/>
</dbReference>
<dbReference type="PANTHER" id="PTHR30627">
    <property type="entry name" value="PEPTIDOGLYCAN D,D-TRANSPEPTIDASE"/>
    <property type="match status" value="1"/>
</dbReference>
<comment type="caution">
    <text evidence="13">The sequence shown here is derived from an EMBL/GenBank/DDBJ whole genome shotgun (WGS) entry which is preliminary data.</text>
</comment>
<dbReference type="InterPro" id="IPR036138">
    <property type="entry name" value="PBP_dimer_sf"/>
</dbReference>
<dbReference type="InterPro" id="IPR001460">
    <property type="entry name" value="PCN-bd_Tpept"/>
</dbReference>
<evidence type="ECO:0000256" key="8">
    <source>
        <dbReference type="ARBA" id="ARBA00023136"/>
    </source>
</evidence>
<evidence type="ECO:0000256" key="10">
    <source>
        <dbReference type="SAM" id="SignalP"/>
    </source>
</evidence>
<dbReference type="GO" id="GO:0005886">
    <property type="term" value="C:plasma membrane"/>
    <property type="evidence" value="ECO:0007669"/>
    <property type="project" value="TreeGrafter"/>
</dbReference>
<dbReference type="EC" id="3.5.2.6" evidence="5"/>
<comment type="similarity">
    <text evidence="3">Belongs to the transpeptidase family.</text>
</comment>
<feature type="domain" description="Penicillin-binding protein dimerisation" evidence="12">
    <location>
        <begin position="165"/>
        <end position="317"/>
    </location>
</feature>
<evidence type="ECO:0000256" key="9">
    <source>
        <dbReference type="ARBA" id="ARBA00023251"/>
    </source>
</evidence>
<dbReference type="RefSeq" id="WP_016455005.1">
    <property type="nucleotide sequence ID" value="NZ_KE150269.1"/>
</dbReference>
<feature type="chain" id="PRO_5004502928" description="beta-lactamase" evidence="10">
    <location>
        <begin position="26"/>
        <end position="650"/>
    </location>
</feature>
<evidence type="ECO:0000256" key="5">
    <source>
        <dbReference type="ARBA" id="ARBA00012865"/>
    </source>
</evidence>
<accession>S2X1L8</accession>
<dbReference type="InterPro" id="IPR005311">
    <property type="entry name" value="PBP_dimer"/>
</dbReference>
<evidence type="ECO:0000313" key="13">
    <source>
        <dbReference type="EMBL" id="EPD33919.1"/>
    </source>
</evidence>
<comment type="subcellular location">
    <subcellularLocation>
        <location evidence="2">Membrane</location>
    </subcellularLocation>
</comment>
<evidence type="ECO:0000256" key="2">
    <source>
        <dbReference type="ARBA" id="ARBA00004370"/>
    </source>
</evidence>
<feature type="signal peptide" evidence="10">
    <location>
        <begin position="1"/>
        <end position="25"/>
    </location>
</feature>
<dbReference type="Gene3D" id="3.90.1310.10">
    <property type="entry name" value="Penicillin-binding protein 2a (Domain 2)"/>
    <property type="match status" value="1"/>
</dbReference>
<dbReference type="InterPro" id="IPR012338">
    <property type="entry name" value="Beta-lactam/transpept-like"/>
</dbReference>
<name>S2X1L8_9ACTN</name>